<dbReference type="Gene3D" id="1.10.287.130">
    <property type="match status" value="1"/>
</dbReference>
<evidence type="ECO:0000256" key="2">
    <source>
        <dbReference type="ARBA" id="ARBA00012438"/>
    </source>
</evidence>
<dbReference type="SUPFAM" id="SSF55874">
    <property type="entry name" value="ATPase domain of HSP90 chaperone/DNA topoisomerase II/histidine kinase"/>
    <property type="match status" value="1"/>
</dbReference>
<evidence type="ECO:0000313" key="9">
    <source>
        <dbReference type="Proteomes" id="UP000248745"/>
    </source>
</evidence>
<proteinExistence type="predicted"/>
<dbReference type="InterPro" id="IPR005467">
    <property type="entry name" value="His_kinase_dom"/>
</dbReference>
<dbReference type="PANTHER" id="PTHR43547">
    <property type="entry name" value="TWO-COMPONENT HISTIDINE KINASE"/>
    <property type="match status" value="1"/>
</dbReference>
<evidence type="ECO:0000313" key="8">
    <source>
        <dbReference type="EMBL" id="PZF74047.1"/>
    </source>
</evidence>
<keyword evidence="5" id="KW-0418">Kinase</keyword>
<evidence type="ECO:0000259" key="7">
    <source>
        <dbReference type="PROSITE" id="PS50109"/>
    </source>
</evidence>
<feature type="transmembrane region" description="Helical" evidence="6">
    <location>
        <begin position="219"/>
        <end position="240"/>
    </location>
</feature>
<name>A0A2W2BDT8_9BACT</name>
<dbReference type="InterPro" id="IPR003661">
    <property type="entry name" value="HisK_dim/P_dom"/>
</dbReference>
<keyword evidence="6" id="KW-0472">Membrane</keyword>
<keyword evidence="9" id="KW-1185">Reference proteome</keyword>
<dbReference type="Proteomes" id="UP000248745">
    <property type="component" value="Unassembled WGS sequence"/>
</dbReference>
<dbReference type="Gene3D" id="3.30.565.10">
    <property type="entry name" value="Histidine kinase-like ATPase, C-terminal domain"/>
    <property type="match status" value="1"/>
</dbReference>
<sequence length="480" mass="53691">MAARKKHNGRTGLIAALMIASELMLLVLTIMWLRSQYEATKKQLNADIRNVFDRTETKITDSVVGNMVAHILKSMPASQFTKNPTVMTLHSNSTIIPDSVTHTQEQATGFIIARQATDSAALQATDSLHPDDLINQTMRVAFTKLMGEHGSGTTELLAGDTQLLKKKFTEALAHTYPHITAAWLPEKNNSEKIFRYRSANNRMTVQLTGYHYYIFQRTWPAFAFAAVLVTLTIVAFVLAYRTIKHQMNFSVQKDSFISNVSHELKTPVAATQVALEALKSYGALHDVTRSEKYLNIAAWEMNRLRILIDRVIDNLQAGTGQLILEKKPTDVGILLREVTQALQPAFAEKQMDITWNIPDMPLIAAIDNVHFTNALYNLLDNAVKYGGNKIEITLRGTNEEIQLMIADNGPGIAREYQHKIFEQFYRVPQGDVHNTKGHGLGLAYAKHIVQMHNGQIILKSIQGTGTTFIISIPKSNPNEL</sequence>
<dbReference type="EMBL" id="QKTW01000007">
    <property type="protein sequence ID" value="PZF74047.1"/>
    <property type="molecule type" value="Genomic_DNA"/>
</dbReference>
<dbReference type="PRINTS" id="PR00344">
    <property type="entry name" value="BCTRLSENSOR"/>
</dbReference>
<feature type="domain" description="Histidine kinase" evidence="7">
    <location>
        <begin position="259"/>
        <end position="476"/>
    </location>
</feature>
<dbReference type="SUPFAM" id="SSF47384">
    <property type="entry name" value="Homodimeric domain of signal transducing histidine kinase"/>
    <property type="match status" value="1"/>
</dbReference>
<dbReference type="InterPro" id="IPR003594">
    <property type="entry name" value="HATPase_dom"/>
</dbReference>
<dbReference type="InterPro" id="IPR004358">
    <property type="entry name" value="Sig_transdc_His_kin-like_C"/>
</dbReference>
<accession>A0A2W2BDT8</accession>
<dbReference type="InterPro" id="IPR036890">
    <property type="entry name" value="HATPase_C_sf"/>
</dbReference>
<evidence type="ECO:0000256" key="6">
    <source>
        <dbReference type="SAM" id="Phobius"/>
    </source>
</evidence>
<comment type="caution">
    <text evidence="8">The sequence shown here is derived from an EMBL/GenBank/DDBJ whole genome shotgun (WGS) entry which is preliminary data.</text>
</comment>
<dbReference type="InterPro" id="IPR036097">
    <property type="entry name" value="HisK_dim/P_sf"/>
</dbReference>
<organism evidence="8 9">
    <name type="scientific">Taibaiella soli</name>
    <dbReference type="NCBI Taxonomy" id="1649169"/>
    <lineage>
        <taxon>Bacteria</taxon>
        <taxon>Pseudomonadati</taxon>
        <taxon>Bacteroidota</taxon>
        <taxon>Chitinophagia</taxon>
        <taxon>Chitinophagales</taxon>
        <taxon>Chitinophagaceae</taxon>
        <taxon>Taibaiella</taxon>
    </lineage>
</organism>
<dbReference type="GO" id="GO:0000155">
    <property type="term" value="F:phosphorelay sensor kinase activity"/>
    <property type="evidence" value="ECO:0007669"/>
    <property type="project" value="InterPro"/>
</dbReference>
<keyword evidence="4" id="KW-0808">Transferase</keyword>
<dbReference type="Pfam" id="PF02518">
    <property type="entry name" value="HATPase_c"/>
    <property type="match status" value="1"/>
</dbReference>
<dbReference type="CDD" id="cd00082">
    <property type="entry name" value="HisKA"/>
    <property type="match status" value="1"/>
</dbReference>
<dbReference type="SMART" id="SM00388">
    <property type="entry name" value="HisKA"/>
    <property type="match status" value="1"/>
</dbReference>
<dbReference type="SMART" id="SM00387">
    <property type="entry name" value="HATPase_c"/>
    <property type="match status" value="1"/>
</dbReference>
<dbReference type="FunFam" id="3.30.565.10:FF:000006">
    <property type="entry name" value="Sensor histidine kinase WalK"/>
    <property type="match status" value="1"/>
</dbReference>
<keyword evidence="6" id="KW-0812">Transmembrane</keyword>
<keyword evidence="3" id="KW-0597">Phosphoprotein</keyword>
<dbReference type="Pfam" id="PF00512">
    <property type="entry name" value="HisKA"/>
    <property type="match status" value="1"/>
</dbReference>
<evidence type="ECO:0000256" key="1">
    <source>
        <dbReference type="ARBA" id="ARBA00000085"/>
    </source>
</evidence>
<dbReference type="CDD" id="cd00075">
    <property type="entry name" value="HATPase"/>
    <property type="match status" value="1"/>
</dbReference>
<dbReference type="OrthoDB" id="9804645at2"/>
<dbReference type="RefSeq" id="WP_110997789.1">
    <property type="nucleotide sequence ID" value="NZ_QKTW01000007.1"/>
</dbReference>
<dbReference type="EC" id="2.7.13.3" evidence="2"/>
<comment type="catalytic activity">
    <reaction evidence="1">
        <text>ATP + protein L-histidine = ADP + protein N-phospho-L-histidine.</text>
        <dbReference type="EC" id="2.7.13.3"/>
    </reaction>
</comment>
<dbReference type="PROSITE" id="PS50109">
    <property type="entry name" value="HIS_KIN"/>
    <property type="match status" value="1"/>
</dbReference>
<evidence type="ECO:0000256" key="3">
    <source>
        <dbReference type="ARBA" id="ARBA00022553"/>
    </source>
</evidence>
<gene>
    <name evidence="8" type="ORF">DN068_04970</name>
</gene>
<feature type="transmembrane region" description="Helical" evidence="6">
    <location>
        <begin position="12"/>
        <end position="33"/>
    </location>
</feature>
<evidence type="ECO:0000256" key="5">
    <source>
        <dbReference type="ARBA" id="ARBA00022777"/>
    </source>
</evidence>
<dbReference type="AlphaFoldDB" id="A0A2W2BDT8"/>
<dbReference type="PANTHER" id="PTHR43547:SF2">
    <property type="entry name" value="HYBRID SIGNAL TRANSDUCTION HISTIDINE KINASE C"/>
    <property type="match status" value="1"/>
</dbReference>
<keyword evidence="6" id="KW-1133">Transmembrane helix</keyword>
<reference evidence="8 9" key="1">
    <citation type="submission" date="2018-06" db="EMBL/GenBank/DDBJ databases">
        <title>Mucibacter soli gen. nov., sp. nov., a new member of the family Chitinophagaceae producing mucin.</title>
        <authorList>
            <person name="Kim M.-K."/>
            <person name="Park S."/>
            <person name="Kim T.-S."/>
            <person name="Joung Y."/>
            <person name="Han J.-H."/>
            <person name="Kim S.B."/>
        </authorList>
    </citation>
    <scope>NUCLEOTIDE SEQUENCE [LARGE SCALE GENOMIC DNA]</scope>
    <source>
        <strain evidence="8 9">R1-15</strain>
    </source>
</reference>
<evidence type="ECO:0000256" key="4">
    <source>
        <dbReference type="ARBA" id="ARBA00022679"/>
    </source>
</evidence>
<protein>
    <recommendedName>
        <fullName evidence="2">histidine kinase</fullName>
        <ecNumber evidence="2">2.7.13.3</ecNumber>
    </recommendedName>
</protein>